<evidence type="ECO:0000313" key="5">
    <source>
        <dbReference type="EMBL" id="RWS25014.1"/>
    </source>
</evidence>
<dbReference type="SUPFAM" id="SSF52058">
    <property type="entry name" value="L domain-like"/>
    <property type="match status" value="1"/>
</dbReference>
<evidence type="ECO:0000256" key="1">
    <source>
        <dbReference type="ARBA" id="ARBA00022614"/>
    </source>
</evidence>
<dbReference type="STRING" id="299467.A0A443SC17"/>
<name>A0A443SC17_9ACAR</name>
<dbReference type="GO" id="GO:0016020">
    <property type="term" value="C:membrane"/>
    <property type="evidence" value="ECO:0007669"/>
    <property type="project" value="TreeGrafter"/>
</dbReference>
<keyword evidence="2" id="KW-0732">Signal</keyword>
<keyword evidence="6" id="KW-1185">Reference proteome</keyword>
<dbReference type="InterPro" id="IPR032675">
    <property type="entry name" value="LRR_dom_sf"/>
</dbReference>
<keyword evidence="4" id="KW-1133">Transmembrane helix</keyword>
<accession>A0A443SC17</accession>
<sequence length="263" mass="30701">MGDHFHPRLFSNFDSLEELHLRNAFGDKERDANFTQKLSILLTEAELKKLKVLHLEYNSIQEFPHEYVFCALQSLQKLYLGNNLLMDIRLNFTCTQKLLLLDVSDNFILTLDNESLAFLEQTSPTFHVNLTRNPFKCDCRFRNFFEWMKVTNVWILGHKTFHCASGFPETNIGRPLASIKSSDLQCYSGHEYEMDGYVTASYIVLISLLISLVILLAILVYTNRDYIRNTWSNVKTSISLKREYTSLEKENKRHNREVEEVAV</sequence>
<dbReference type="InterPro" id="IPR052286">
    <property type="entry name" value="Wnt_signaling_inhibitor"/>
</dbReference>
<dbReference type="OrthoDB" id="6507127at2759"/>
<gene>
    <name evidence="5" type="ORF">B4U80_03683</name>
</gene>
<organism evidence="5 6">
    <name type="scientific">Leptotrombidium deliense</name>
    <dbReference type="NCBI Taxonomy" id="299467"/>
    <lineage>
        <taxon>Eukaryota</taxon>
        <taxon>Metazoa</taxon>
        <taxon>Ecdysozoa</taxon>
        <taxon>Arthropoda</taxon>
        <taxon>Chelicerata</taxon>
        <taxon>Arachnida</taxon>
        <taxon>Acari</taxon>
        <taxon>Acariformes</taxon>
        <taxon>Trombidiformes</taxon>
        <taxon>Prostigmata</taxon>
        <taxon>Anystina</taxon>
        <taxon>Parasitengona</taxon>
        <taxon>Trombiculoidea</taxon>
        <taxon>Trombiculidae</taxon>
        <taxon>Leptotrombidium</taxon>
    </lineage>
</organism>
<keyword evidence="1" id="KW-0433">Leucine-rich repeat</keyword>
<evidence type="ECO:0000256" key="3">
    <source>
        <dbReference type="ARBA" id="ARBA00022737"/>
    </source>
</evidence>
<dbReference type="InterPro" id="IPR003591">
    <property type="entry name" value="Leu-rich_rpt_typical-subtyp"/>
</dbReference>
<dbReference type="Gene3D" id="3.80.10.10">
    <property type="entry name" value="Ribonuclease Inhibitor"/>
    <property type="match status" value="1"/>
</dbReference>
<keyword evidence="3" id="KW-0677">Repeat</keyword>
<reference evidence="5 6" key="1">
    <citation type="journal article" date="2018" name="Gigascience">
        <title>Genomes of trombidid mites reveal novel predicted allergens and laterally-transferred genes associated with secondary metabolism.</title>
        <authorList>
            <person name="Dong X."/>
            <person name="Chaisiri K."/>
            <person name="Xia D."/>
            <person name="Armstrong S.D."/>
            <person name="Fang Y."/>
            <person name="Donnelly M.J."/>
            <person name="Kadowaki T."/>
            <person name="McGarry J.W."/>
            <person name="Darby A.C."/>
            <person name="Makepeace B.L."/>
        </authorList>
    </citation>
    <scope>NUCLEOTIDE SEQUENCE [LARGE SCALE GENOMIC DNA]</scope>
    <source>
        <strain evidence="5">UoL-UT</strain>
    </source>
</reference>
<keyword evidence="4" id="KW-0812">Transmembrane</keyword>
<dbReference type="PANTHER" id="PTHR24364:SF18">
    <property type="entry name" value="LP06937P"/>
    <property type="match status" value="1"/>
</dbReference>
<evidence type="ECO:0000256" key="4">
    <source>
        <dbReference type="SAM" id="Phobius"/>
    </source>
</evidence>
<evidence type="ECO:0000313" key="6">
    <source>
        <dbReference type="Proteomes" id="UP000288716"/>
    </source>
</evidence>
<proteinExistence type="predicted"/>
<comment type="caution">
    <text evidence="5">The sequence shown here is derived from an EMBL/GenBank/DDBJ whole genome shotgun (WGS) entry which is preliminary data.</text>
</comment>
<feature type="transmembrane region" description="Helical" evidence="4">
    <location>
        <begin position="200"/>
        <end position="221"/>
    </location>
</feature>
<dbReference type="EMBL" id="NCKV01004161">
    <property type="protein sequence ID" value="RWS25014.1"/>
    <property type="molecule type" value="Genomic_DNA"/>
</dbReference>
<dbReference type="PANTHER" id="PTHR24364">
    <property type="entry name" value="LP06937P"/>
    <property type="match status" value="1"/>
</dbReference>
<keyword evidence="4" id="KW-0472">Membrane</keyword>
<evidence type="ECO:0000256" key="2">
    <source>
        <dbReference type="ARBA" id="ARBA00022729"/>
    </source>
</evidence>
<dbReference type="Proteomes" id="UP000288716">
    <property type="component" value="Unassembled WGS sequence"/>
</dbReference>
<protein>
    <submittedName>
        <fullName evidence="5">Trophoblast glycoprotein-like isoform X2</fullName>
    </submittedName>
</protein>
<dbReference type="AlphaFoldDB" id="A0A443SC17"/>
<dbReference type="SMART" id="SM00369">
    <property type="entry name" value="LRR_TYP"/>
    <property type="match status" value="2"/>
</dbReference>
<dbReference type="VEuPathDB" id="VectorBase:LDEU007026"/>